<evidence type="ECO:0000256" key="2">
    <source>
        <dbReference type="ARBA" id="ARBA00022448"/>
    </source>
</evidence>
<gene>
    <name evidence="8" type="ORF">SAMN04488025_11910</name>
</gene>
<dbReference type="EMBL" id="FOOK01000019">
    <property type="protein sequence ID" value="SFG17213.1"/>
    <property type="molecule type" value="Genomic_DNA"/>
</dbReference>
<feature type="transmembrane region" description="Helical" evidence="7">
    <location>
        <begin position="142"/>
        <end position="160"/>
    </location>
</feature>
<dbReference type="OrthoDB" id="9768885at2"/>
<comment type="subcellular location">
    <subcellularLocation>
        <location evidence="1">Cell membrane</location>
        <topology evidence="1">Multi-pass membrane protein</topology>
    </subcellularLocation>
</comment>
<evidence type="ECO:0000256" key="4">
    <source>
        <dbReference type="ARBA" id="ARBA00022692"/>
    </source>
</evidence>
<dbReference type="Pfam" id="PF00375">
    <property type="entry name" value="SDF"/>
    <property type="match status" value="1"/>
</dbReference>
<feature type="transmembrane region" description="Helical" evidence="7">
    <location>
        <begin position="73"/>
        <end position="96"/>
    </location>
</feature>
<dbReference type="Proteomes" id="UP000198661">
    <property type="component" value="Unassembled WGS sequence"/>
</dbReference>
<evidence type="ECO:0000313" key="9">
    <source>
        <dbReference type="Proteomes" id="UP000198661"/>
    </source>
</evidence>
<evidence type="ECO:0000256" key="3">
    <source>
        <dbReference type="ARBA" id="ARBA00022475"/>
    </source>
</evidence>
<proteinExistence type="predicted"/>
<evidence type="ECO:0000313" key="8">
    <source>
        <dbReference type="EMBL" id="SFG17213.1"/>
    </source>
</evidence>
<dbReference type="GO" id="GO:0005886">
    <property type="term" value="C:plasma membrane"/>
    <property type="evidence" value="ECO:0007669"/>
    <property type="project" value="UniProtKB-SubCell"/>
</dbReference>
<dbReference type="PANTHER" id="PTHR42865">
    <property type="entry name" value="PROTON/GLUTAMATE-ASPARTATE SYMPORTER"/>
    <property type="match status" value="1"/>
</dbReference>
<keyword evidence="5 7" id="KW-1133">Transmembrane helix</keyword>
<dbReference type="AlphaFoldDB" id="A0A1I2PPA2"/>
<keyword evidence="9" id="KW-1185">Reference proteome</keyword>
<evidence type="ECO:0000256" key="6">
    <source>
        <dbReference type="ARBA" id="ARBA00023136"/>
    </source>
</evidence>
<dbReference type="InterPro" id="IPR001991">
    <property type="entry name" value="Na-dicarboxylate_symporter"/>
</dbReference>
<dbReference type="PANTHER" id="PTHR42865:SF7">
    <property type="entry name" value="PROTON_GLUTAMATE-ASPARTATE SYMPORTER"/>
    <property type="match status" value="1"/>
</dbReference>
<keyword evidence="3" id="KW-1003">Cell membrane</keyword>
<dbReference type="GO" id="GO:0015293">
    <property type="term" value="F:symporter activity"/>
    <property type="evidence" value="ECO:0007669"/>
    <property type="project" value="UniProtKB-KW"/>
</dbReference>
<feature type="transmembrane region" description="Helical" evidence="7">
    <location>
        <begin position="172"/>
        <end position="197"/>
    </location>
</feature>
<dbReference type="InterPro" id="IPR036458">
    <property type="entry name" value="Na:dicarbo_symporter_sf"/>
</dbReference>
<dbReference type="STRING" id="201973.SAMN04488025_11910"/>
<keyword evidence="2" id="KW-0813">Transport</keyword>
<feature type="transmembrane region" description="Helical" evidence="7">
    <location>
        <begin position="217"/>
        <end position="236"/>
    </location>
</feature>
<evidence type="ECO:0000256" key="5">
    <source>
        <dbReference type="ARBA" id="ARBA00022989"/>
    </source>
</evidence>
<evidence type="ECO:0000256" key="7">
    <source>
        <dbReference type="SAM" id="Phobius"/>
    </source>
</evidence>
<feature type="transmembrane region" description="Helical" evidence="7">
    <location>
        <begin position="324"/>
        <end position="347"/>
    </location>
</feature>
<feature type="transmembrane region" description="Helical" evidence="7">
    <location>
        <begin position="40"/>
        <end position="61"/>
    </location>
</feature>
<protein>
    <submittedName>
        <fullName evidence="8">Na+/H+-dicarboxylate symporter</fullName>
    </submittedName>
</protein>
<dbReference type="PRINTS" id="PR00173">
    <property type="entry name" value="EDTRNSPORT"/>
</dbReference>
<dbReference type="GO" id="GO:0006835">
    <property type="term" value="P:dicarboxylic acid transport"/>
    <property type="evidence" value="ECO:0007669"/>
    <property type="project" value="TreeGrafter"/>
</dbReference>
<organism evidence="8 9">
    <name type="scientific">Planifilum fulgidum</name>
    <dbReference type="NCBI Taxonomy" id="201973"/>
    <lineage>
        <taxon>Bacteria</taxon>
        <taxon>Bacillati</taxon>
        <taxon>Bacillota</taxon>
        <taxon>Bacilli</taxon>
        <taxon>Bacillales</taxon>
        <taxon>Thermoactinomycetaceae</taxon>
        <taxon>Planifilum</taxon>
    </lineage>
</organism>
<dbReference type="SUPFAM" id="SSF118215">
    <property type="entry name" value="Proton glutamate symport protein"/>
    <property type="match status" value="1"/>
</dbReference>
<keyword evidence="4 7" id="KW-0812">Transmembrane</keyword>
<evidence type="ECO:0000256" key="1">
    <source>
        <dbReference type="ARBA" id="ARBA00004651"/>
    </source>
</evidence>
<reference evidence="8 9" key="1">
    <citation type="submission" date="2016-10" db="EMBL/GenBank/DDBJ databases">
        <authorList>
            <person name="de Groot N.N."/>
        </authorList>
    </citation>
    <scope>NUCLEOTIDE SEQUENCE [LARGE SCALE GENOMIC DNA]</scope>
    <source>
        <strain evidence="8 9">DSM 44945</strain>
    </source>
</reference>
<feature type="transmembrane region" description="Helical" evidence="7">
    <location>
        <begin position="300"/>
        <end position="318"/>
    </location>
</feature>
<accession>A0A1I2PPA2</accession>
<name>A0A1I2PPA2_9BACL</name>
<dbReference type="RefSeq" id="WP_092038925.1">
    <property type="nucleotide sequence ID" value="NZ_FOOK01000019.1"/>
</dbReference>
<sequence length="410" mass="43333">MAFLRAYRFPLILLAAIALGSVIGFVLGPKSAVLKPLGDIFLNLMFVIVVPLVFVTISSSIANMSSLKRLGKIVGWMLLIFVVTGVVSSLLMLGAVKMFNPAEGVNIALEEPEEQAEITLGEQLVQTVTAPDFRDLLSKERMLALILMAALFGIAVSQAGEKGEMVARGLSALSEVLIKLVGIILWYAPIGLGAYFAALVGEFGPQLVGSYARAVAVYYPVALLYFIVFFTLYAFLAGGGKGVRRFWSVIPSPAVTALATGSSVATIPANLTAAAKLGIKKDVRDVVIPLGATIHMDGSCISAILKISFLFGLFNIPFEGIDTYLTAILIAVLSGVVMSGVTGGGFIGEMLIVTMYGFPVEALPILAVIGTLVDPPATMVNASGDTVASMLISRFTEGKEWMKNALKENA</sequence>
<keyword evidence="6 7" id="KW-0472">Membrane</keyword>
<dbReference type="Gene3D" id="1.10.3860.10">
    <property type="entry name" value="Sodium:dicarboxylate symporter"/>
    <property type="match status" value="1"/>
</dbReference>